<reference evidence="1 2" key="1">
    <citation type="journal article" date="2018" name="Evol. Lett.">
        <title>Horizontal gene cluster transfer increased hallucinogenic mushroom diversity.</title>
        <authorList>
            <person name="Reynolds H.T."/>
            <person name="Vijayakumar V."/>
            <person name="Gluck-Thaler E."/>
            <person name="Korotkin H.B."/>
            <person name="Matheny P.B."/>
            <person name="Slot J.C."/>
        </authorList>
    </citation>
    <scope>NUCLEOTIDE SEQUENCE [LARGE SCALE GENOMIC DNA]</scope>
    <source>
        <strain evidence="1 2">SRW20</strain>
    </source>
</reference>
<dbReference type="InParanoid" id="A0A409Y105"/>
<sequence length="177" mass="20305">MGNRGLLGFILGDGARHGAYTHWDAYVEGLGVDMVKFILSLDEEGWGRMAALVEDITWVDESSTPKAPADLQERYSNLGFSDLHISERKLEDWSCLLYKVQGGKALPAIQSGDLKHLVEAIDFLQDDIFCEWAFFVDFRKQLLEVWRGPDFRGDVTFQWLAENGARKFVQRFNHYVR</sequence>
<proteinExistence type="predicted"/>
<organism evidence="1 2">
    <name type="scientific">Gymnopilus dilepis</name>
    <dbReference type="NCBI Taxonomy" id="231916"/>
    <lineage>
        <taxon>Eukaryota</taxon>
        <taxon>Fungi</taxon>
        <taxon>Dikarya</taxon>
        <taxon>Basidiomycota</taxon>
        <taxon>Agaricomycotina</taxon>
        <taxon>Agaricomycetes</taxon>
        <taxon>Agaricomycetidae</taxon>
        <taxon>Agaricales</taxon>
        <taxon>Agaricineae</taxon>
        <taxon>Hymenogastraceae</taxon>
        <taxon>Gymnopilus</taxon>
    </lineage>
</organism>
<accession>A0A409Y105</accession>
<dbReference type="OrthoDB" id="3229878at2759"/>
<dbReference type="AlphaFoldDB" id="A0A409Y105"/>
<evidence type="ECO:0000313" key="1">
    <source>
        <dbReference type="EMBL" id="PPQ96690.1"/>
    </source>
</evidence>
<dbReference type="Proteomes" id="UP000284706">
    <property type="component" value="Unassembled WGS sequence"/>
</dbReference>
<dbReference type="EMBL" id="NHYE01001335">
    <property type="protein sequence ID" value="PPQ96690.1"/>
    <property type="molecule type" value="Genomic_DNA"/>
</dbReference>
<evidence type="ECO:0000313" key="2">
    <source>
        <dbReference type="Proteomes" id="UP000284706"/>
    </source>
</evidence>
<gene>
    <name evidence="1" type="ORF">CVT26_010242</name>
</gene>
<comment type="caution">
    <text evidence="1">The sequence shown here is derived from an EMBL/GenBank/DDBJ whole genome shotgun (WGS) entry which is preliminary data.</text>
</comment>
<protein>
    <submittedName>
        <fullName evidence="1">Uncharacterized protein</fullName>
    </submittedName>
</protein>
<keyword evidence="2" id="KW-1185">Reference proteome</keyword>
<name>A0A409Y105_9AGAR</name>